<dbReference type="Pfam" id="PF13531">
    <property type="entry name" value="SBP_bac_11"/>
    <property type="match status" value="1"/>
</dbReference>
<keyword evidence="5" id="KW-0574">Periplasm</keyword>
<organism evidence="6 7">
    <name type="scientific">Bacillus safensis</name>
    <dbReference type="NCBI Taxonomy" id="561879"/>
    <lineage>
        <taxon>Bacteria</taxon>
        <taxon>Bacillati</taxon>
        <taxon>Bacillota</taxon>
        <taxon>Bacilli</taxon>
        <taxon>Bacillales</taxon>
        <taxon>Bacillaceae</taxon>
        <taxon>Bacillus</taxon>
    </lineage>
</organism>
<evidence type="ECO:0000256" key="3">
    <source>
        <dbReference type="ARBA" id="ARBA00022448"/>
    </source>
</evidence>
<dbReference type="SUPFAM" id="SSF53850">
    <property type="entry name" value="Periplasmic binding protein-like II"/>
    <property type="match status" value="1"/>
</dbReference>
<proteinExistence type="inferred from homology"/>
<evidence type="ECO:0000256" key="4">
    <source>
        <dbReference type="ARBA" id="ARBA00022729"/>
    </source>
</evidence>
<dbReference type="GO" id="GO:1902358">
    <property type="term" value="P:sulfate transmembrane transport"/>
    <property type="evidence" value="ECO:0007669"/>
    <property type="project" value="InterPro"/>
</dbReference>
<dbReference type="InterPro" id="IPR005669">
    <property type="entry name" value="Thiosulph/SO4-bd"/>
</dbReference>
<dbReference type="GO" id="GO:0042597">
    <property type="term" value="C:periplasmic space"/>
    <property type="evidence" value="ECO:0007669"/>
    <property type="project" value="UniProtKB-SubCell"/>
</dbReference>
<dbReference type="AlphaFoldDB" id="A0A5S9MAT3"/>
<comment type="subcellular location">
    <subcellularLocation>
        <location evidence="1">Periplasm</location>
    </subcellularLocation>
</comment>
<evidence type="ECO:0000313" key="7">
    <source>
        <dbReference type="Proteomes" id="UP000464658"/>
    </source>
</evidence>
<evidence type="ECO:0008006" key="8">
    <source>
        <dbReference type="Google" id="ProtNLM"/>
    </source>
</evidence>
<keyword evidence="4" id="KW-0732">Signal</keyword>
<evidence type="ECO:0000256" key="2">
    <source>
        <dbReference type="ARBA" id="ARBA00006099"/>
    </source>
</evidence>
<keyword evidence="3" id="KW-0813">Transport</keyword>
<evidence type="ECO:0000313" key="6">
    <source>
        <dbReference type="EMBL" id="BBP88656.1"/>
    </source>
</evidence>
<evidence type="ECO:0000256" key="1">
    <source>
        <dbReference type="ARBA" id="ARBA00004418"/>
    </source>
</evidence>
<name>A0A5S9MAT3_BACIA</name>
<gene>
    <name evidence="6" type="ORF">BsIDN1_22740</name>
</gene>
<dbReference type="PANTHER" id="PTHR30368">
    <property type="entry name" value="SULFATE-BINDING PROTEIN"/>
    <property type="match status" value="1"/>
</dbReference>
<sequence>MVSLLFDNGERDNMKKWKWVSIVTIILVLAVTSTACSNANEASSKKGKVELLNVSYDPTRELYQEYNQAFQTYWKDKTGEDVTIKQSHGGSGKQGRSIIDGLEADVATLALGYDIDAIADRGLLSKDWQKRISKSVHTVYIDHCVSCEERESQKH</sequence>
<protein>
    <recommendedName>
        <fullName evidence="8">PBP domain-containing protein</fullName>
    </recommendedName>
</protein>
<evidence type="ECO:0000256" key="5">
    <source>
        <dbReference type="ARBA" id="ARBA00022764"/>
    </source>
</evidence>
<dbReference type="GO" id="GO:0140104">
    <property type="term" value="F:molecular carrier activity"/>
    <property type="evidence" value="ECO:0007669"/>
    <property type="project" value="InterPro"/>
</dbReference>
<accession>A0A5S9MAT3</accession>
<dbReference type="PANTHER" id="PTHR30368:SF2">
    <property type="entry name" value="SULFATE-BINDING PROTEIN"/>
    <property type="match status" value="1"/>
</dbReference>
<dbReference type="Gene3D" id="3.40.190.10">
    <property type="entry name" value="Periplasmic binding protein-like II"/>
    <property type="match status" value="1"/>
</dbReference>
<dbReference type="Proteomes" id="UP000464658">
    <property type="component" value="Chromosome"/>
</dbReference>
<reference evidence="6 7" key="1">
    <citation type="submission" date="2019-12" db="EMBL/GenBank/DDBJ databases">
        <title>Full genome sequence of a Bacillus safensis strain isolated from commercially available natto in Indonesia.</title>
        <authorList>
            <person name="Yoshida M."/>
            <person name="Uomi M."/>
            <person name="Waturangi D."/>
            <person name="Ekaputri J.J."/>
            <person name="Setiamarga D.H.E."/>
        </authorList>
    </citation>
    <scope>NUCLEOTIDE SEQUENCE [LARGE SCALE GENOMIC DNA]</scope>
    <source>
        <strain evidence="6 7">IDN1</strain>
    </source>
</reference>
<comment type="similarity">
    <text evidence="2">Belongs to the prokaryotic sulfate-binding protein family.</text>
</comment>
<dbReference type="EMBL" id="AP021906">
    <property type="protein sequence ID" value="BBP88656.1"/>
    <property type="molecule type" value="Genomic_DNA"/>
</dbReference>